<dbReference type="SUPFAM" id="SSF53822">
    <property type="entry name" value="Periplasmic binding protein-like I"/>
    <property type="match status" value="1"/>
</dbReference>
<dbReference type="GO" id="GO:0006865">
    <property type="term" value="P:amino acid transport"/>
    <property type="evidence" value="ECO:0007669"/>
    <property type="project" value="UniProtKB-KW"/>
</dbReference>
<evidence type="ECO:0000256" key="1">
    <source>
        <dbReference type="ARBA" id="ARBA00010062"/>
    </source>
</evidence>
<protein>
    <submittedName>
        <fullName evidence="6">ABC-type branched-chain amino acid transport system, substrate-binding protein</fullName>
    </submittedName>
</protein>
<evidence type="ECO:0000256" key="4">
    <source>
        <dbReference type="SAM" id="SignalP"/>
    </source>
</evidence>
<proteinExistence type="inferred from homology"/>
<dbReference type="AlphaFoldDB" id="A0A1H9SBR3"/>
<dbReference type="Proteomes" id="UP000198885">
    <property type="component" value="Unassembled WGS sequence"/>
</dbReference>
<evidence type="ECO:0000256" key="2">
    <source>
        <dbReference type="ARBA" id="ARBA00022729"/>
    </source>
</evidence>
<dbReference type="InterPro" id="IPR028081">
    <property type="entry name" value="Leu-bd"/>
</dbReference>
<keyword evidence="7" id="KW-1185">Reference proteome</keyword>
<dbReference type="PANTHER" id="PTHR30483">
    <property type="entry name" value="LEUCINE-SPECIFIC-BINDING PROTEIN"/>
    <property type="match status" value="1"/>
</dbReference>
<evidence type="ECO:0000313" key="6">
    <source>
        <dbReference type="EMBL" id="SER81803.1"/>
    </source>
</evidence>
<gene>
    <name evidence="6" type="ORF">SAMN04490244_103101</name>
</gene>
<dbReference type="STRING" id="641238.SAMN04490244_103101"/>
<reference evidence="6 7" key="1">
    <citation type="submission" date="2016-10" db="EMBL/GenBank/DDBJ databases">
        <authorList>
            <person name="de Groot N.N."/>
        </authorList>
    </citation>
    <scope>NUCLEOTIDE SEQUENCE [LARGE SCALE GENOMIC DNA]</scope>
    <source>
        <strain evidence="6 7">DSM 23042</strain>
    </source>
</reference>
<name>A0A1H9SBR3_9RHOB</name>
<organism evidence="6 7">
    <name type="scientific">Tranquillimonas rosea</name>
    <dbReference type="NCBI Taxonomy" id="641238"/>
    <lineage>
        <taxon>Bacteria</taxon>
        <taxon>Pseudomonadati</taxon>
        <taxon>Pseudomonadota</taxon>
        <taxon>Alphaproteobacteria</taxon>
        <taxon>Rhodobacterales</taxon>
        <taxon>Roseobacteraceae</taxon>
        <taxon>Tranquillimonas</taxon>
    </lineage>
</organism>
<accession>A0A1H9SBR3</accession>
<evidence type="ECO:0000313" key="7">
    <source>
        <dbReference type="Proteomes" id="UP000198885"/>
    </source>
</evidence>
<keyword evidence="2 4" id="KW-0732">Signal</keyword>
<dbReference type="OrthoDB" id="7210494at2"/>
<feature type="domain" description="Leucine-binding protein" evidence="5">
    <location>
        <begin position="47"/>
        <end position="376"/>
    </location>
</feature>
<dbReference type="EMBL" id="FOGU01000003">
    <property type="protein sequence ID" value="SER81803.1"/>
    <property type="molecule type" value="Genomic_DNA"/>
</dbReference>
<feature type="chain" id="PRO_5011486357" evidence="4">
    <location>
        <begin position="26"/>
        <end position="394"/>
    </location>
</feature>
<keyword evidence="3" id="KW-0813">Transport</keyword>
<dbReference type="PANTHER" id="PTHR30483:SF6">
    <property type="entry name" value="PERIPLASMIC BINDING PROTEIN OF ABC TRANSPORTER FOR NATURAL AMINO ACIDS"/>
    <property type="match status" value="1"/>
</dbReference>
<dbReference type="InterPro" id="IPR028082">
    <property type="entry name" value="Peripla_BP_I"/>
</dbReference>
<comment type="similarity">
    <text evidence="1">Belongs to the leucine-binding protein family.</text>
</comment>
<feature type="signal peptide" evidence="4">
    <location>
        <begin position="1"/>
        <end position="25"/>
    </location>
</feature>
<keyword evidence="3" id="KW-0029">Amino-acid transport</keyword>
<dbReference type="InterPro" id="IPR051010">
    <property type="entry name" value="BCAA_transport"/>
</dbReference>
<evidence type="ECO:0000259" key="5">
    <source>
        <dbReference type="Pfam" id="PF13458"/>
    </source>
</evidence>
<dbReference type="Pfam" id="PF13458">
    <property type="entry name" value="Peripla_BP_6"/>
    <property type="match status" value="1"/>
</dbReference>
<evidence type="ECO:0000256" key="3">
    <source>
        <dbReference type="ARBA" id="ARBA00022970"/>
    </source>
</evidence>
<dbReference type="Gene3D" id="3.40.50.2300">
    <property type="match status" value="2"/>
</dbReference>
<sequence>MFASFAALRNPLGRLALLLSFLAAAACTPMAPMTGGNSGQRIDPGAPVQVALLVPQSASNGGASISQSVENAARMAVSDLNGAQVDLRVYDTAGDPSTASAAATRAADEGAKIVIGPVFSQAANAAGVALANRDVNILSLSNNTAIAGGNVFVLGNTFANTANRLVSYAAQNGRSNIYVIHGEDSAEIQGRDAIVQAINASRANLAGTGSFPLSQQGVENAAPRLAQEAQDAGADAVFLTSGSEGALPFLADQLPAAGLSPQTTRYIGLQRLDVPSSALRLDGLQGAWFALPDPGRVRTFEQRYADTYGSVPNPALGTVAYDAVAAVGSLVAQGNANALSRRALTQRQGFQGAGGAFRLQPNGTVERALAVAQIQNNQVVVIDPAPSGFGSAGF</sequence>
<dbReference type="RefSeq" id="WP_092689892.1">
    <property type="nucleotide sequence ID" value="NZ_FOGU01000003.1"/>
</dbReference>
<dbReference type="CDD" id="cd06339">
    <property type="entry name" value="PBP1_YraM_LppC_lipoprotein-like"/>
    <property type="match status" value="1"/>
</dbReference>